<dbReference type="EMBL" id="JBEPBX010000006">
    <property type="protein sequence ID" value="MER6613717.1"/>
    <property type="molecule type" value="Genomic_DNA"/>
</dbReference>
<comment type="caution">
    <text evidence="2">The sequence shown here is derived from an EMBL/GenBank/DDBJ whole genome shotgun (WGS) entry which is preliminary data.</text>
</comment>
<feature type="domain" description="NACHT" evidence="1">
    <location>
        <begin position="312"/>
        <end position="648"/>
    </location>
</feature>
<evidence type="ECO:0000313" key="2">
    <source>
        <dbReference type="EMBL" id="MER6613717.1"/>
    </source>
</evidence>
<dbReference type="InterPro" id="IPR043504">
    <property type="entry name" value="Peptidase_S1_PA_chymotrypsin"/>
</dbReference>
<keyword evidence="3" id="KW-1185">Reference proteome</keyword>
<dbReference type="SUPFAM" id="SSF52540">
    <property type="entry name" value="P-loop containing nucleoside triphosphate hydrolases"/>
    <property type="match status" value="1"/>
</dbReference>
<dbReference type="Proteomes" id="UP001445472">
    <property type="component" value="Unassembled WGS sequence"/>
</dbReference>
<sequence length="993" mass="108790">MSARARWWPRSLADLAVVVVGESQGSGVFITPGLVLTSAHVVGARHTAEVARPGRRNAPSCPVVWSDPKLDAAVLMAPTELLVGSTAVIPGPDRGQTVRVGDIATDRPLSHCEIVGYPDVQRYDGERPDVDQFSGTLLPAAGLLRRTMVFEFDRPPAAERPDGTSPLAGLSGAPVFSGSTLLGIVSEIPRGRNHYRAHCVSVTSIVTRPDFREWWERSHPNSPGIPPLEELAGTHPDDMRHEEEYADAVGAEYRRTRIFGLDELSVRDSEWDLDTAYLTLEATPREDAERHIGGPGTSTAPQRIDALLASRPRILLRGEAGAGKTTLVWWLAAHAAAGTLGPQLAELNGLVPFVIPLRTLRARGGAFPSPAGLPDVADMAVDRAPDGWAGRVLKAGRALLLVDGLDEVPQPDREEAYQWLSRLLRRYPATRCIATVRPLAVEPDWLKSQGFEELRLLPMRDADVQAFVTAWHRAARLEGDDREDLPALERDLTQQFAQNPALRDLAGTPLLCAVICALNRLRQGFLPETRWALYRSALEMLLGQRDKRRRIGTPEGITMTVEEHQQLLQRIAVWLVRGGQTEFTRGQALRQLESALAGMPQVRAQSDAAGILIHLLNRSGLLQERADGVYQFAHRTFQDFLAAKEFVEGDHLNELLRHAPDQQWHDVLLLAAGHCSRRELPQLVNGLLTAGSSVRVREGRRTALYVLAALCAQHAAWLDGATHHQVRVAVRSMLPPRDATDLHLLARLGPYVLPLLPDTRELAVSDIDRTVDLVSRIGGPAAIPYAQKLAAAADDDNRLAFRLARSWVNYPVAEYAQEVLLRLDLGQAPLFVTNGEQLARLPLLPHARHIDITGDFSTGDLTAGLAGGTVRTIGFADNGLLGDLDVLLSLREHLEQVAVRHCPALTDLSALPRLGRLSAVHLDSVRVSRADLETIARIPRLRVLSITYPALVEKQLNLAPLHRVPGLSVRVSGLPRRQIVGREAFGDRLGYGS</sequence>
<dbReference type="RefSeq" id="WP_351975729.1">
    <property type="nucleotide sequence ID" value="NZ_JBEPBX010000006.1"/>
</dbReference>
<accession>A0ABV1UTZ2</accession>
<proteinExistence type="predicted"/>
<dbReference type="InterPro" id="IPR007111">
    <property type="entry name" value="NACHT_NTPase"/>
</dbReference>
<dbReference type="Gene3D" id="3.40.50.300">
    <property type="entry name" value="P-loop containing nucleotide triphosphate hydrolases"/>
    <property type="match status" value="1"/>
</dbReference>
<protein>
    <submittedName>
        <fullName evidence="2">NACHT domain-containing protein</fullName>
    </submittedName>
</protein>
<dbReference type="PROSITE" id="PS50837">
    <property type="entry name" value="NACHT"/>
    <property type="match status" value="1"/>
</dbReference>
<dbReference type="PANTHER" id="PTHR46844">
    <property type="entry name" value="SLR5058 PROTEIN"/>
    <property type="match status" value="1"/>
</dbReference>
<dbReference type="InterPro" id="IPR009003">
    <property type="entry name" value="Peptidase_S1_PA"/>
</dbReference>
<gene>
    <name evidence="2" type="ORF">ABT276_10085</name>
</gene>
<organism evidence="2 3">
    <name type="scientific">Streptomyces xantholiticus</name>
    <dbReference type="NCBI Taxonomy" id="68285"/>
    <lineage>
        <taxon>Bacteria</taxon>
        <taxon>Bacillati</taxon>
        <taxon>Actinomycetota</taxon>
        <taxon>Actinomycetes</taxon>
        <taxon>Kitasatosporales</taxon>
        <taxon>Streptomycetaceae</taxon>
        <taxon>Streptomyces</taxon>
    </lineage>
</organism>
<dbReference type="Gene3D" id="2.40.10.10">
    <property type="entry name" value="Trypsin-like serine proteases"/>
    <property type="match status" value="1"/>
</dbReference>
<reference evidence="2 3" key="1">
    <citation type="submission" date="2024-06" db="EMBL/GenBank/DDBJ databases">
        <title>The Natural Products Discovery Center: Release of the First 8490 Sequenced Strains for Exploring Actinobacteria Biosynthetic Diversity.</title>
        <authorList>
            <person name="Kalkreuter E."/>
            <person name="Kautsar S.A."/>
            <person name="Yang D."/>
            <person name="Bader C.D."/>
            <person name="Teijaro C.N."/>
            <person name="Fluegel L."/>
            <person name="Davis C.M."/>
            <person name="Simpson J.R."/>
            <person name="Lauterbach L."/>
            <person name="Steele A.D."/>
            <person name="Gui C."/>
            <person name="Meng S."/>
            <person name="Li G."/>
            <person name="Viehrig K."/>
            <person name="Ye F."/>
            <person name="Su P."/>
            <person name="Kiefer A.F."/>
            <person name="Nichols A."/>
            <person name="Cepeda A.J."/>
            <person name="Yan W."/>
            <person name="Fan B."/>
            <person name="Jiang Y."/>
            <person name="Adhikari A."/>
            <person name="Zheng C.-J."/>
            <person name="Schuster L."/>
            <person name="Cowan T.M."/>
            <person name="Smanski M.J."/>
            <person name="Chevrette M.G."/>
            <person name="De Carvalho L.P.S."/>
            <person name="Shen B."/>
        </authorList>
    </citation>
    <scope>NUCLEOTIDE SEQUENCE [LARGE SCALE GENOMIC DNA]</scope>
    <source>
        <strain evidence="2 3">NPDC000837</strain>
    </source>
</reference>
<dbReference type="PANTHER" id="PTHR46844:SF1">
    <property type="entry name" value="SLR5058 PROTEIN"/>
    <property type="match status" value="1"/>
</dbReference>
<name>A0ABV1UTZ2_9ACTN</name>
<dbReference type="InterPro" id="IPR027417">
    <property type="entry name" value="P-loop_NTPase"/>
</dbReference>
<dbReference type="Pfam" id="PF05729">
    <property type="entry name" value="NACHT"/>
    <property type="match status" value="1"/>
</dbReference>
<dbReference type="SUPFAM" id="SSF50494">
    <property type="entry name" value="Trypsin-like serine proteases"/>
    <property type="match status" value="1"/>
</dbReference>
<evidence type="ECO:0000313" key="3">
    <source>
        <dbReference type="Proteomes" id="UP001445472"/>
    </source>
</evidence>
<evidence type="ECO:0000259" key="1">
    <source>
        <dbReference type="PROSITE" id="PS50837"/>
    </source>
</evidence>